<evidence type="ECO:0000313" key="3">
    <source>
        <dbReference type="Proteomes" id="UP000507222"/>
    </source>
</evidence>
<protein>
    <submittedName>
        <fullName evidence="2">Uncharacterized protein</fullName>
    </submittedName>
</protein>
<dbReference type="Proteomes" id="UP000507222">
    <property type="component" value="Unassembled WGS sequence"/>
</dbReference>
<dbReference type="EMBL" id="CAEKDK010000001">
    <property type="protein sequence ID" value="CAB4264089.1"/>
    <property type="molecule type" value="Genomic_DNA"/>
</dbReference>
<proteinExistence type="predicted"/>
<organism evidence="2 4">
    <name type="scientific">Prunus armeniaca</name>
    <name type="common">Apricot</name>
    <name type="synonym">Armeniaca vulgaris</name>
    <dbReference type="NCBI Taxonomy" id="36596"/>
    <lineage>
        <taxon>Eukaryota</taxon>
        <taxon>Viridiplantae</taxon>
        <taxon>Streptophyta</taxon>
        <taxon>Embryophyta</taxon>
        <taxon>Tracheophyta</taxon>
        <taxon>Spermatophyta</taxon>
        <taxon>Magnoliopsida</taxon>
        <taxon>eudicotyledons</taxon>
        <taxon>Gunneridae</taxon>
        <taxon>Pentapetalae</taxon>
        <taxon>rosids</taxon>
        <taxon>fabids</taxon>
        <taxon>Rosales</taxon>
        <taxon>Rosaceae</taxon>
        <taxon>Amygdaloideae</taxon>
        <taxon>Amygdaleae</taxon>
        <taxon>Prunus</taxon>
    </lineage>
</organism>
<sequence length="162" mass="18054">MLDHGEKECGLYTGEKRDDTDKPYGLWFQQYVFGPDYRKPKERRFGLPSSEGWSIPAPMEVEDSETYASVELAHEDDRAEVVEPTGSANHALIACDLSSGIHVVDGILEKETRSETYIPDLNGPPDFVVVLEGASVGINIALIEQENHSCCHWRTIDFGAIK</sequence>
<gene>
    <name evidence="1" type="ORF">CURHAP_LOCUS5615</name>
    <name evidence="2" type="ORF">ORAREDHAP_LOCUS5617</name>
</gene>
<evidence type="ECO:0000313" key="1">
    <source>
        <dbReference type="EMBL" id="CAB4264089.1"/>
    </source>
</evidence>
<name>A0A6J5W483_PRUAR</name>
<evidence type="ECO:0000313" key="2">
    <source>
        <dbReference type="EMBL" id="CAB4294667.1"/>
    </source>
</evidence>
<keyword evidence="4" id="KW-1185">Reference proteome</keyword>
<dbReference type="EMBL" id="CAEKKB010000001">
    <property type="protein sequence ID" value="CAB4294667.1"/>
    <property type="molecule type" value="Genomic_DNA"/>
</dbReference>
<dbReference type="Proteomes" id="UP000507245">
    <property type="component" value="Unassembled WGS sequence"/>
</dbReference>
<accession>A0A6J5W483</accession>
<reference evidence="4" key="1">
    <citation type="journal article" date="2020" name="Genome Biol.">
        <title>Gamete binning: chromosome-level and haplotype-resolved genome assembly enabled by high-throughput single-cell sequencing of gamete genomes.</title>
        <authorList>
            <person name="Campoy J.A."/>
            <person name="Sun H."/>
            <person name="Goel M."/>
            <person name="Jiao W.-B."/>
            <person name="Folz-Donahue K."/>
            <person name="Wang N."/>
            <person name="Rubio M."/>
            <person name="Liu C."/>
            <person name="Kukat C."/>
            <person name="Ruiz D."/>
            <person name="Huettel B."/>
            <person name="Schneeberger K."/>
        </authorList>
    </citation>
    <scope>NUCLEOTIDE SEQUENCE [LARGE SCALE GENOMIC DNA]</scope>
    <source>
        <strain evidence="4">cv. Rojo Pasion</strain>
    </source>
</reference>
<dbReference type="AlphaFoldDB" id="A0A6J5W483"/>
<evidence type="ECO:0000313" key="4">
    <source>
        <dbReference type="Proteomes" id="UP000507245"/>
    </source>
</evidence>
<reference evidence="2 3" key="2">
    <citation type="submission" date="2020-05" db="EMBL/GenBank/DDBJ databases">
        <authorList>
            <person name="Campoy J."/>
            <person name="Schneeberger K."/>
            <person name="Spophaly S."/>
        </authorList>
    </citation>
    <scope>NUCLEOTIDE SEQUENCE [LARGE SCALE GENOMIC DNA]</scope>
    <source>
        <strain evidence="2">PruArmRojPasFocal</strain>
    </source>
</reference>